<feature type="transmembrane region" description="Helical" evidence="2">
    <location>
        <begin position="12"/>
        <end position="31"/>
    </location>
</feature>
<organism evidence="3 4">
    <name type="scientific">Saccharopolyspora erythraea</name>
    <name type="common">Streptomyces erythraeus</name>
    <dbReference type="NCBI Taxonomy" id="1836"/>
    <lineage>
        <taxon>Bacteria</taxon>
        <taxon>Bacillati</taxon>
        <taxon>Actinomycetota</taxon>
        <taxon>Actinomycetes</taxon>
        <taxon>Pseudonocardiales</taxon>
        <taxon>Pseudonocardiaceae</taxon>
        <taxon>Saccharopolyspora</taxon>
    </lineage>
</organism>
<accession>A0ABP3MGY6</accession>
<proteinExistence type="predicted"/>
<feature type="compositionally biased region" description="Basic and acidic residues" evidence="1">
    <location>
        <begin position="55"/>
        <end position="72"/>
    </location>
</feature>
<protein>
    <recommendedName>
        <fullName evidence="5">Secreted protein</fullName>
    </recommendedName>
</protein>
<evidence type="ECO:0000313" key="3">
    <source>
        <dbReference type="EMBL" id="GAA0518622.1"/>
    </source>
</evidence>
<reference evidence="4" key="1">
    <citation type="journal article" date="2019" name="Int. J. Syst. Evol. Microbiol.">
        <title>The Global Catalogue of Microorganisms (GCM) 10K type strain sequencing project: providing services to taxonomists for standard genome sequencing and annotation.</title>
        <authorList>
            <consortium name="The Broad Institute Genomics Platform"/>
            <consortium name="The Broad Institute Genome Sequencing Center for Infectious Disease"/>
            <person name="Wu L."/>
            <person name="Ma J."/>
        </authorList>
    </citation>
    <scope>NUCLEOTIDE SEQUENCE [LARGE SCALE GENOMIC DNA]</scope>
    <source>
        <strain evidence="4">JCM 10303</strain>
    </source>
</reference>
<gene>
    <name evidence="3" type="ORF">GCM10009533_17180</name>
</gene>
<feature type="region of interest" description="Disordered" evidence="1">
    <location>
        <begin position="43"/>
        <end position="72"/>
    </location>
</feature>
<dbReference type="Proteomes" id="UP001500729">
    <property type="component" value="Unassembled WGS sequence"/>
</dbReference>
<evidence type="ECO:0000256" key="2">
    <source>
        <dbReference type="SAM" id="Phobius"/>
    </source>
</evidence>
<keyword evidence="4" id="KW-1185">Reference proteome</keyword>
<name>A0ABP3MGY6_SACER</name>
<keyword evidence="2" id="KW-0472">Membrane</keyword>
<keyword evidence="2" id="KW-1133">Transmembrane helix</keyword>
<dbReference type="EMBL" id="BAAAGS010000008">
    <property type="protein sequence ID" value="GAA0518622.1"/>
    <property type="molecule type" value="Genomic_DNA"/>
</dbReference>
<keyword evidence="2" id="KW-0812">Transmembrane</keyword>
<evidence type="ECO:0000313" key="4">
    <source>
        <dbReference type="Proteomes" id="UP001500729"/>
    </source>
</evidence>
<evidence type="ECO:0008006" key="5">
    <source>
        <dbReference type="Google" id="ProtNLM"/>
    </source>
</evidence>
<dbReference type="RefSeq" id="WP_143538098.1">
    <property type="nucleotide sequence ID" value="NZ_BAAAGS010000008.1"/>
</dbReference>
<evidence type="ECO:0000256" key="1">
    <source>
        <dbReference type="SAM" id="MobiDB-lite"/>
    </source>
</evidence>
<sequence>MRSQQELALLPLYAITVWALTLCAAAIWCDVRRKTKTKPIRNWRAKRRTQATTKEIWDRHPESRPRGQDPDA</sequence>
<comment type="caution">
    <text evidence="3">The sequence shown here is derived from an EMBL/GenBank/DDBJ whole genome shotgun (WGS) entry which is preliminary data.</text>
</comment>